<sequence length="137" mass="15675">MRGEDIHKQHHHHNHHQRLLSFHFHMPHLSHGHGHGHEKGMSLPAAMAPMRKGWMGIRVGQEGEEQERFVVPVDYLKHPLFVGLLDQAEKEYGFEHKGAITIPCGVDHFRHVQGIIDRDTAAAAHHHHHHLAGCFRA</sequence>
<protein>
    <submittedName>
        <fullName evidence="3">Auxin-responsive protein SAUR32-like</fullName>
    </submittedName>
</protein>
<name>A0A8B7CDF7_PHODC</name>
<proteinExistence type="inferred from homology"/>
<evidence type="ECO:0000313" key="2">
    <source>
        <dbReference type="Proteomes" id="UP000228380"/>
    </source>
</evidence>
<dbReference type="PANTHER" id="PTHR31374:SF29">
    <property type="entry name" value="SAUR-LIKE AUXIN-RESPONSIVE PROTEIN FAMILY"/>
    <property type="match status" value="1"/>
</dbReference>
<dbReference type="InterPro" id="IPR003676">
    <property type="entry name" value="SAUR_fam"/>
</dbReference>
<dbReference type="OrthoDB" id="1026046at2759"/>
<evidence type="ECO:0000256" key="1">
    <source>
        <dbReference type="ARBA" id="ARBA00006974"/>
    </source>
</evidence>
<dbReference type="AlphaFoldDB" id="A0A8B7CDF7"/>
<dbReference type="PANTHER" id="PTHR31374">
    <property type="entry name" value="AUXIN-INDUCED PROTEIN-LIKE-RELATED"/>
    <property type="match status" value="1"/>
</dbReference>
<accession>A0A8B7CDF7</accession>
<keyword evidence="2" id="KW-1185">Reference proteome</keyword>
<organism evidence="2 3">
    <name type="scientific">Phoenix dactylifera</name>
    <name type="common">Date palm</name>
    <dbReference type="NCBI Taxonomy" id="42345"/>
    <lineage>
        <taxon>Eukaryota</taxon>
        <taxon>Viridiplantae</taxon>
        <taxon>Streptophyta</taxon>
        <taxon>Embryophyta</taxon>
        <taxon>Tracheophyta</taxon>
        <taxon>Spermatophyta</taxon>
        <taxon>Magnoliopsida</taxon>
        <taxon>Liliopsida</taxon>
        <taxon>Arecaceae</taxon>
        <taxon>Coryphoideae</taxon>
        <taxon>Phoeniceae</taxon>
        <taxon>Phoenix</taxon>
    </lineage>
</organism>
<dbReference type="Proteomes" id="UP000228380">
    <property type="component" value="Chromosome 5"/>
</dbReference>
<dbReference type="KEGG" id="pda:103712188"/>
<dbReference type="RefSeq" id="XP_008796867.2">
    <property type="nucleotide sequence ID" value="XM_008798645.4"/>
</dbReference>
<gene>
    <name evidence="3" type="primary">LOC103712188</name>
</gene>
<evidence type="ECO:0000313" key="3">
    <source>
        <dbReference type="RefSeq" id="XP_008796867.2"/>
    </source>
</evidence>
<dbReference type="GO" id="GO:0009733">
    <property type="term" value="P:response to auxin"/>
    <property type="evidence" value="ECO:0007669"/>
    <property type="project" value="InterPro"/>
</dbReference>
<comment type="similarity">
    <text evidence="1">Belongs to the ARG7 family.</text>
</comment>
<reference evidence="3" key="2">
    <citation type="submission" date="2025-08" db="UniProtKB">
        <authorList>
            <consortium name="RefSeq"/>
        </authorList>
    </citation>
    <scope>IDENTIFICATION</scope>
    <source>
        <tissue evidence="3">Young leaves</tissue>
    </source>
</reference>
<reference evidence="2" key="1">
    <citation type="journal article" date="2019" name="Nat. Commun.">
        <title>Genome-wide association mapping of date palm fruit traits.</title>
        <authorList>
            <person name="Hazzouri K.M."/>
            <person name="Gros-Balthazard M."/>
            <person name="Flowers J.M."/>
            <person name="Copetti D."/>
            <person name="Lemansour A."/>
            <person name="Lebrun M."/>
            <person name="Masmoudi K."/>
            <person name="Ferrand S."/>
            <person name="Dhar M.I."/>
            <person name="Fresquez Z.A."/>
            <person name="Rosas U."/>
            <person name="Zhang J."/>
            <person name="Talag J."/>
            <person name="Lee S."/>
            <person name="Kudrna D."/>
            <person name="Powell R.F."/>
            <person name="Leitch I.J."/>
            <person name="Krueger R.R."/>
            <person name="Wing R.A."/>
            <person name="Amiri K.M.A."/>
            <person name="Purugganan M.D."/>
        </authorList>
    </citation>
    <scope>NUCLEOTIDE SEQUENCE [LARGE SCALE GENOMIC DNA]</scope>
    <source>
        <strain evidence="2">cv. Khalas</strain>
    </source>
</reference>
<dbReference type="GeneID" id="103712188"/>
<dbReference type="Pfam" id="PF02519">
    <property type="entry name" value="Auxin_inducible"/>
    <property type="match status" value="1"/>
</dbReference>